<feature type="compositionally biased region" description="Polar residues" evidence="1">
    <location>
        <begin position="75"/>
        <end position="105"/>
    </location>
</feature>
<evidence type="ECO:0000256" key="1">
    <source>
        <dbReference type="SAM" id="MobiDB-lite"/>
    </source>
</evidence>
<keyword evidence="2" id="KW-0732">Signal</keyword>
<dbReference type="EMBL" id="JABEXW010000487">
    <property type="protein sequence ID" value="KAF4963219.1"/>
    <property type="molecule type" value="Genomic_DNA"/>
</dbReference>
<dbReference type="AlphaFoldDB" id="A0A8H4TSP3"/>
<accession>A0A8H4TSP3</accession>
<feature type="region of interest" description="Disordered" evidence="1">
    <location>
        <begin position="790"/>
        <end position="822"/>
    </location>
</feature>
<gene>
    <name evidence="3" type="ORF">FSARC_8754</name>
</gene>
<reference evidence="3" key="2">
    <citation type="submission" date="2020-05" db="EMBL/GenBank/DDBJ databases">
        <authorList>
            <person name="Kim H.-S."/>
            <person name="Proctor R.H."/>
            <person name="Brown D.W."/>
        </authorList>
    </citation>
    <scope>NUCLEOTIDE SEQUENCE</scope>
    <source>
        <strain evidence="3">NRRL 20472</strain>
    </source>
</reference>
<dbReference type="PROSITE" id="PS51257">
    <property type="entry name" value="PROKAR_LIPOPROTEIN"/>
    <property type="match status" value="1"/>
</dbReference>
<keyword evidence="4" id="KW-1185">Reference proteome</keyword>
<evidence type="ECO:0000313" key="3">
    <source>
        <dbReference type="EMBL" id="KAF4963219.1"/>
    </source>
</evidence>
<evidence type="ECO:0000256" key="2">
    <source>
        <dbReference type="SAM" id="SignalP"/>
    </source>
</evidence>
<feature type="region of interest" description="Disordered" evidence="1">
    <location>
        <begin position="308"/>
        <end position="338"/>
    </location>
</feature>
<comment type="caution">
    <text evidence="3">The sequence shown here is derived from an EMBL/GenBank/DDBJ whole genome shotgun (WGS) entry which is preliminary data.</text>
</comment>
<feature type="compositionally biased region" description="Low complexity" evidence="1">
    <location>
        <begin position="957"/>
        <end position="974"/>
    </location>
</feature>
<dbReference type="Proteomes" id="UP000622797">
    <property type="component" value="Unassembled WGS sequence"/>
</dbReference>
<feature type="region of interest" description="Disordered" evidence="1">
    <location>
        <begin position="48"/>
        <end position="105"/>
    </location>
</feature>
<organism evidence="3 4">
    <name type="scientific">Fusarium sarcochroum</name>
    <dbReference type="NCBI Taxonomy" id="1208366"/>
    <lineage>
        <taxon>Eukaryota</taxon>
        <taxon>Fungi</taxon>
        <taxon>Dikarya</taxon>
        <taxon>Ascomycota</taxon>
        <taxon>Pezizomycotina</taxon>
        <taxon>Sordariomycetes</taxon>
        <taxon>Hypocreomycetidae</taxon>
        <taxon>Hypocreales</taxon>
        <taxon>Nectriaceae</taxon>
        <taxon>Fusarium</taxon>
        <taxon>Fusarium lateritium species complex</taxon>
    </lineage>
</organism>
<feature type="chain" id="PRO_5034711920" evidence="2">
    <location>
        <begin position="28"/>
        <end position="1236"/>
    </location>
</feature>
<feature type="region of interest" description="Disordered" evidence="1">
    <location>
        <begin position="582"/>
        <end position="616"/>
    </location>
</feature>
<feature type="compositionally biased region" description="Polar residues" evidence="1">
    <location>
        <begin position="582"/>
        <end position="601"/>
    </location>
</feature>
<feature type="compositionally biased region" description="Low complexity" evidence="1">
    <location>
        <begin position="315"/>
        <end position="332"/>
    </location>
</feature>
<name>A0A8H4TSP3_9HYPO</name>
<feature type="compositionally biased region" description="Low complexity" evidence="1">
    <location>
        <begin position="51"/>
        <end position="60"/>
    </location>
</feature>
<evidence type="ECO:0000313" key="4">
    <source>
        <dbReference type="Proteomes" id="UP000622797"/>
    </source>
</evidence>
<protein>
    <submittedName>
        <fullName evidence="3">Uncharacterized protein</fullName>
    </submittedName>
</protein>
<feature type="compositionally biased region" description="Polar residues" evidence="1">
    <location>
        <begin position="799"/>
        <end position="822"/>
    </location>
</feature>
<proteinExistence type="predicted"/>
<sequence>MRPPNIHSVVTLAIFLLFSCLLGSATGLPRQQYSGGLKVVRRDDFIEARQPVGDGPTDYYGPPPPYYTGEPVISTDLSSYPTSEESTTGPASQTESSSETAMASQSDLSSQYTTVASGSSSVFVSSVLETTTAMISADSSAKAGSTTSLEAASTVLLTVSDSSFLSESTGSVSSRISSGQFATILSNSSSIPSTHSSPGTDIASDVSSATGMIGTTAFDTDISSVAASSVTVSNTLTETETITESLSRTDVSSTLETSGMVTVTDLTSSNAETESLSGVVAPTSFEDSTTDIVSITTTEMSNVTLTVSPVKSSDSGLTLPSTTYLTPTGGSSHPKTSLGISSDFSSLTLSVSSRENTSATISPAQNSSRSLTEGLTTGTISEEYPTSGSLASGVIRTIKTRSTLTESVSVSESTESVSMTSNVPLTRSASVTATTYLTSTTVTSAAPTDFSESSERLSSTVVASNGSLSDAGTGEFSTTVISKTATVSSIVSTSGAFTTATFTWLTMNSSASVSTFTLSGSLGASETVVSETSTQTSSETLFDSTALPVNATSQEGTASFTVITVSEGSIVTIFPGGVTPTGSATGVTDSSVSTEYSTSTPSRFNSSTTSRGFSSSSQTSSLFDWPTWTLTEPRTSETTLDFPSISMPTSEFSIITTPLIPPNVTTTSTLDSSTLGGISVIRTTWTSTITTSIVPTNLTPSSNVTVAHTSSGYNFSKTLDSEWSTFSSLSTSFASLPGISTTIITRQPTDVPSPFPTNTTISWRSIASSGSLSQSVKSLTSQGPESTWSAVSSGFSSSVPNGDGSTAPYDNSTSTTAVETYPTSSEVSITSTVVVTTYRSLNTTSTAWWLTNTTTVRATVTSTLSQGPAWNSTRTETESILSAETHTLSAISTITSPFPSSLNGTLTSISGSTANQTFTDVSLTIVTPSFSGSFNSSTISLSLTATPPFPLPSNSTATGTGVPLPTGGTGTRPTLISSSREFSTVGATSTPTISTTYYAPNTTLPRTTAGSSTSASSANTPLFPISNSTAFTVTKGTGCSMVNFLYAYHNGVGHYYLAETKVKHLSGIWSWNQHFYYMGKLGDLGEHNFRIHGLYGNRGSLLVNFTIPGAIDYDCEFRIDTIPSGTHTFDVKDTSTYQPLTTLRTITTVRGEESGSAADSYPTPTDRVALSDSLPDDPNFPWGNDFPIHRHQNVSELGIGTGDGGLSTRADWRVQWENVKDRLKGLWHGQALETGG</sequence>
<dbReference type="OrthoDB" id="5104805at2759"/>
<feature type="region of interest" description="Disordered" evidence="1">
    <location>
        <begin position="355"/>
        <end position="387"/>
    </location>
</feature>
<feature type="compositionally biased region" description="Low complexity" evidence="1">
    <location>
        <begin position="602"/>
        <end position="616"/>
    </location>
</feature>
<feature type="region of interest" description="Disordered" evidence="1">
    <location>
        <begin position="957"/>
        <end position="976"/>
    </location>
</feature>
<feature type="signal peptide" evidence="2">
    <location>
        <begin position="1"/>
        <end position="27"/>
    </location>
</feature>
<reference evidence="3" key="1">
    <citation type="journal article" date="2020" name="BMC Genomics">
        <title>Correction to: Identification and distribution of gene clusters required for synthesis of sphingolipid metabolism inhibitors in diverse species of the filamentous fungus Fusarium.</title>
        <authorList>
            <person name="Kim H.S."/>
            <person name="Lohmar J.M."/>
            <person name="Busman M."/>
            <person name="Brown D.W."/>
            <person name="Naumann T.A."/>
            <person name="Divon H.H."/>
            <person name="Lysoe E."/>
            <person name="Uhlig S."/>
            <person name="Proctor R.H."/>
        </authorList>
    </citation>
    <scope>NUCLEOTIDE SEQUENCE</scope>
    <source>
        <strain evidence="3">NRRL 20472</strain>
    </source>
</reference>